<keyword evidence="14" id="KW-1185">Reference proteome</keyword>
<dbReference type="InterPro" id="IPR005502">
    <property type="entry name" value="Ribosyl_crysJ1"/>
</dbReference>
<dbReference type="PANTHER" id="PTHR16222:SF24">
    <property type="entry name" value="ADP-RIBOSYLHYDROLASE ARH3"/>
    <property type="match status" value="1"/>
</dbReference>
<comment type="similarity">
    <text evidence="1">Belongs to the ADP-ribosylglycohydrolase family.</text>
</comment>
<evidence type="ECO:0000256" key="2">
    <source>
        <dbReference type="ARBA" id="ARBA00012255"/>
    </source>
</evidence>
<evidence type="ECO:0000256" key="4">
    <source>
        <dbReference type="ARBA" id="ARBA00041057"/>
    </source>
</evidence>
<keyword evidence="3 13" id="KW-0378">Hydrolase</keyword>
<sequence>MSATKAMSLDRFKVHSAHRQSLITHTNGLGILGAVLQAAAVHLALRAEGSIEVKNFINELKEILRKVEGVENGHKMSIDMEQFLRDLGNDISAHGAVPTAVYAFLKALQPLSEFKTSSGVVRTIFTAIRLGGDTDTISSMAASIAGKGFSCVYNVVV</sequence>
<evidence type="ECO:0000313" key="14">
    <source>
        <dbReference type="Proteomes" id="UP000192247"/>
    </source>
</evidence>
<keyword evidence="12" id="KW-0460">Magnesium</keyword>
<protein>
    <recommendedName>
        <fullName evidence="4">ADP-ribosylhydrolase ARH3</fullName>
        <ecNumber evidence="2">3.2.1.143</ecNumber>
    </recommendedName>
    <alternativeName>
        <fullName evidence="5">ADP-ribose glycohydrolase ARH3</fullName>
    </alternativeName>
    <alternativeName>
        <fullName evidence="6">ADP-ribosylhydrolase 3</fullName>
    </alternativeName>
    <alternativeName>
        <fullName evidence="9">O-acetyl-ADP-ribose deacetylase ARH3</fullName>
    </alternativeName>
    <alternativeName>
        <fullName evidence="10">Poly(ADP-ribose) glycohydrolase ARH3</fullName>
    </alternativeName>
    <alternativeName>
        <fullName evidence="8">[Protein ADP-ribosylarginine] hydrolase-like protein 2</fullName>
    </alternativeName>
    <alternativeName>
        <fullName evidence="7">[Protein ADP-ribosylserine] hydrolase</fullName>
    </alternativeName>
</protein>
<dbReference type="Pfam" id="PF03747">
    <property type="entry name" value="ADP_ribosyl_GH"/>
    <property type="match status" value="1"/>
</dbReference>
<evidence type="ECO:0000256" key="10">
    <source>
        <dbReference type="ARBA" id="ARBA00043193"/>
    </source>
</evidence>
<evidence type="ECO:0000256" key="12">
    <source>
        <dbReference type="PIRSR" id="PIRSR605502-1"/>
    </source>
</evidence>
<dbReference type="InterPro" id="IPR050792">
    <property type="entry name" value="ADP-ribosylglycohydrolase"/>
</dbReference>
<gene>
    <name evidence="13" type="ORF">BIW11_01803</name>
</gene>
<proteinExistence type="inferred from homology"/>
<evidence type="ECO:0000256" key="7">
    <source>
        <dbReference type="ARBA" id="ARBA00042722"/>
    </source>
</evidence>
<organism evidence="13 14">
    <name type="scientific">Tropilaelaps mercedesae</name>
    <dbReference type="NCBI Taxonomy" id="418985"/>
    <lineage>
        <taxon>Eukaryota</taxon>
        <taxon>Metazoa</taxon>
        <taxon>Ecdysozoa</taxon>
        <taxon>Arthropoda</taxon>
        <taxon>Chelicerata</taxon>
        <taxon>Arachnida</taxon>
        <taxon>Acari</taxon>
        <taxon>Parasitiformes</taxon>
        <taxon>Mesostigmata</taxon>
        <taxon>Gamasina</taxon>
        <taxon>Dermanyssoidea</taxon>
        <taxon>Laelapidae</taxon>
        <taxon>Tropilaelaps</taxon>
    </lineage>
</organism>
<dbReference type="Proteomes" id="UP000192247">
    <property type="component" value="Unassembled WGS sequence"/>
</dbReference>
<accession>A0A1V9X8H7</accession>
<evidence type="ECO:0000256" key="9">
    <source>
        <dbReference type="ARBA" id="ARBA00043187"/>
    </source>
</evidence>
<feature type="binding site" evidence="12">
    <location>
        <position position="135"/>
    </location>
    <ligand>
        <name>Mg(2+)</name>
        <dbReference type="ChEBI" id="CHEBI:18420"/>
        <label>1</label>
    </ligand>
</feature>
<comment type="caution">
    <text evidence="13">The sequence shown here is derived from an EMBL/GenBank/DDBJ whole genome shotgun (WGS) entry which is preliminary data.</text>
</comment>
<comment type="catalytic activity">
    <reaction evidence="11">
        <text>alpha-NAD(+) + H2O = ADP-D-ribose + nicotinamide + H(+)</text>
        <dbReference type="Rhea" id="RHEA:68792"/>
        <dbReference type="ChEBI" id="CHEBI:15377"/>
        <dbReference type="ChEBI" id="CHEBI:15378"/>
        <dbReference type="ChEBI" id="CHEBI:17154"/>
        <dbReference type="ChEBI" id="CHEBI:57967"/>
        <dbReference type="ChEBI" id="CHEBI:77017"/>
    </reaction>
</comment>
<evidence type="ECO:0000256" key="1">
    <source>
        <dbReference type="ARBA" id="ARBA00010702"/>
    </source>
</evidence>
<dbReference type="OrthoDB" id="410104at2759"/>
<dbReference type="PANTHER" id="PTHR16222">
    <property type="entry name" value="ADP-RIBOSYLGLYCOHYDROLASE"/>
    <property type="match status" value="1"/>
</dbReference>
<dbReference type="InParanoid" id="A0A1V9X8H7"/>
<evidence type="ECO:0000256" key="11">
    <source>
        <dbReference type="ARBA" id="ARBA00049015"/>
    </source>
</evidence>
<evidence type="ECO:0000256" key="3">
    <source>
        <dbReference type="ARBA" id="ARBA00022801"/>
    </source>
</evidence>
<dbReference type="STRING" id="418985.A0A1V9X8H7"/>
<dbReference type="GO" id="GO:0046872">
    <property type="term" value="F:metal ion binding"/>
    <property type="evidence" value="ECO:0007669"/>
    <property type="project" value="UniProtKB-KW"/>
</dbReference>
<comment type="cofactor">
    <cofactor evidence="12">
        <name>Mg(2+)</name>
        <dbReference type="ChEBI" id="CHEBI:18420"/>
    </cofactor>
    <text evidence="12">Binds 2 magnesium ions per subunit.</text>
</comment>
<feature type="binding site" evidence="12">
    <location>
        <position position="136"/>
    </location>
    <ligand>
        <name>Mg(2+)</name>
        <dbReference type="ChEBI" id="CHEBI:18420"/>
        <label>1</label>
    </ligand>
</feature>
<dbReference type="AlphaFoldDB" id="A0A1V9X8H7"/>
<dbReference type="GO" id="GO:0005739">
    <property type="term" value="C:mitochondrion"/>
    <property type="evidence" value="ECO:0007669"/>
    <property type="project" value="TreeGrafter"/>
</dbReference>
<keyword evidence="12" id="KW-0479">Metal-binding</keyword>
<dbReference type="GO" id="GO:0005634">
    <property type="term" value="C:nucleus"/>
    <property type="evidence" value="ECO:0007669"/>
    <property type="project" value="TreeGrafter"/>
</dbReference>
<dbReference type="EC" id="3.2.1.143" evidence="2"/>
<evidence type="ECO:0000256" key="8">
    <source>
        <dbReference type="ARBA" id="ARBA00042850"/>
    </source>
</evidence>
<dbReference type="EMBL" id="MNPL01020107">
    <property type="protein sequence ID" value="OQR69706.1"/>
    <property type="molecule type" value="Genomic_DNA"/>
</dbReference>
<evidence type="ECO:0000256" key="5">
    <source>
        <dbReference type="ARBA" id="ARBA00042398"/>
    </source>
</evidence>
<evidence type="ECO:0000256" key="6">
    <source>
        <dbReference type="ARBA" id="ARBA00042471"/>
    </source>
</evidence>
<dbReference type="GO" id="GO:0004649">
    <property type="term" value="F:poly(ADP-ribose) glycohydrolase activity"/>
    <property type="evidence" value="ECO:0007669"/>
    <property type="project" value="UniProtKB-EC"/>
</dbReference>
<evidence type="ECO:0000313" key="13">
    <source>
        <dbReference type="EMBL" id="OQR69706.1"/>
    </source>
</evidence>
<dbReference type="InterPro" id="IPR036705">
    <property type="entry name" value="Ribosyl_crysJ1_sf"/>
</dbReference>
<dbReference type="Gene3D" id="1.10.4080.10">
    <property type="entry name" value="ADP-ribosylation/Crystallin J1"/>
    <property type="match status" value="1"/>
</dbReference>
<dbReference type="SUPFAM" id="SSF101478">
    <property type="entry name" value="ADP-ribosylglycohydrolase"/>
    <property type="match status" value="1"/>
</dbReference>
<feature type="binding site" evidence="12">
    <location>
        <position position="133"/>
    </location>
    <ligand>
        <name>Mg(2+)</name>
        <dbReference type="ChEBI" id="CHEBI:18420"/>
        <label>1</label>
    </ligand>
</feature>
<name>A0A1V9X8H7_9ACAR</name>
<reference evidence="13 14" key="1">
    <citation type="journal article" date="2017" name="Gigascience">
        <title>Draft genome of the honey bee ectoparasitic mite, Tropilaelaps mercedesae, is shaped by the parasitic life history.</title>
        <authorList>
            <person name="Dong X."/>
            <person name="Armstrong S.D."/>
            <person name="Xia D."/>
            <person name="Makepeace B.L."/>
            <person name="Darby A.C."/>
            <person name="Kadowaki T."/>
        </authorList>
    </citation>
    <scope>NUCLEOTIDE SEQUENCE [LARGE SCALE GENOMIC DNA]</scope>
    <source>
        <strain evidence="13">Wuxi-XJTLU</strain>
    </source>
</reference>